<evidence type="ECO:0000256" key="1">
    <source>
        <dbReference type="SAM" id="MobiDB-lite"/>
    </source>
</evidence>
<reference evidence="3 4" key="1">
    <citation type="submission" date="2023-07" db="EMBL/GenBank/DDBJ databases">
        <title>Functional and genomic diversity of the sorghum phyllosphere microbiome.</title>
        <authorList>
            <person name="Shade A."/>
        </authorList>
    </citation>
    <scope>NUCLEOTIDE SEQUENCE [LARGE SCALE GENOMIC DNA]</scope>
    <source>
        <strain evidence="3 4">SORGH_AS_1207</strain>
    </source>
</reference>
<proteinExistence type="predicted"/>
<evidence type="ECO:0000313" key="4">
    <source>
        <dbReference type="Proteomes" id="UP001226691"/>
    </source>
</evidence>
<protein>
    <submittedName>
        <fullName evidence="3">DNA-binding transcriptional regulator YdaS (Cro superfamily)</fullName>
    </submittedName>
</protein>
<organism evidence="3 4">
    <name type="scientific">Microbacterium trichothecenolyticum</name>
    <name type="common">Aureobacterium trichothecenolyticum</name>
    <dbReference type="NCBI Taxonomy" id="69370"/>
    <lineage>
        <taxon>Bacteria</taxon>
        <taxon>Bacillati</taxon>
        <taxon>Actinomycetota</taxon>
        <taxon>Actinomycetes</taxon>
        <taxon>Micrococcales</taxon>
        <taxon>Microbacteriaceae</taxon>
        <taxon>Microbacterium</taxon>
    </lineage>
</organism>
<gene>
    <name evidence="3" type="ORF">QE412_002128</name>
</gene>
<evidence type="ECO:0000313" key="3">
    <source>
        <dbReference type="EMBL" id="MDQ1123555.1"/>
    </source>
</evidence>
<dbReference type="EMBL" id="JAUTBF010000001">
    <property type="protein sequence ID" value="MDQ1123555.1"/>
    <property type="molecule type" value="Genomic_DNA"/>
</dbReference>
<keyword evidence="2" id="KW-1133">Transmembrane helix</keyword>
<name>A0ABU0TVL7_MICTR</name>
<sequence length="133" mass="13867">MVLSVVGAGLFAAAVWVTATRRDDGHGHGDEHDHEHHAPRRRGYTLSIATTGALVIVSGLALLVAPPTTLSAERALLIESAVDGGDVSRPSLIGNDPTRFSIRDWASILGSGATAADLVGQQAEVTGFPAHRR</sequence>
<keyword evidence="2" id="KW-0472">Membrane</keyword>
<accession>A0ABU0TVL7</accession>
<keyword evidence="2" id="KW-0812">Transmembrane</keyword>
<feature type="region of interest" description="Disordered" evidence="1">
    <location>
        <begin position="23"/>
        <end position="42"/>
    </location>
</feature>
<feature type="transmembrane region" description="Helical" evidence="2">
    <location>
        <begin position="43"/>
        <end position="65"/>
    </location>
</feature>
<feature type="compositionally biased region" description="Basic and acidic residues" evidence="1">
    <location>
        <begin position="23"/>
        <end position="36"/>
    </location>
</feature>
<evidence type="ECO:0000256" key="2">
    <source>
        <dbReference type="SAM" id="Phobius"/>
    </source>
</evidence>
<dbReference type="GO" id="GO:0003677">
    <property type="term" value="F:DNA binding"/>
    <property type="evidence" value="ECO:0007669"/>
    <property type="project" value="UniProtKB-KW"/>
</dbReference>
<keyword evidence="4" id="KW-1185">Reference proteome</keyword>
<comment type="caution">
    <text evidence="3">The sequence shown here is derived from an EMBL/GenBank/DDBJ whole genome shotgun (WGS) entry which is preliminary data.</text>
</comment>
<dbReference type="Proteomes" id="UP001226691">
    <property type="component" value="Unassembled WGS sequence"/>
</dbReference>
<keyword evidence="3" id="KW-0238">DNA-binding</keyword>